<dbReference type="InterPro" id="IPR036388">
    <property type="entry name" value="WH-like_DNA-bd_sf"/>
</dbReference>
<dbReference type="InterPro" id="IPR051011">
    <property type="entry name" value="Metal_resp_trans_reg"/>
</dbReference>
<dbReference type="EMBL" id="WKPO01000023">
    <property type="protein sequence ID" value="MSB49951.1"/>
    <property type="molecule type" value="Genomic_DNA"/>
</dbReference>
<protein>
    <submittedName>
        <fullName evidence="5">Metalloregulator ArsR/SmtB family transcription factor</fullName>
    </submittedName>
</protein>
<dbReference type="InterPro" id="IPR036390">
    <property type="entry name" value="WH_DNA-bd_sf"/>
</dbReference>
<dbReference type="PANTHER" id="PTHR43132:SF2">
    <property type="entry name" value="ARSENICAL RESISTANCE OPERON REPRESSOR ARSR-RELATED"/>
    <property type="match status" value="1"/>
</dbReference>
<evidence type="ECO:0000313" key="7">
    <source>
        <dbReference type="Proteomes" id="UP000429811"/>
    </source>
</evidence>
<evidence type="ECO:0000256" key="1">
    <source>
        <dbReference type="ARBA" id="ARBA00023015"/>
    </source>
</evidence>
<dbReference type="GO" id="GO:0003700">
    <property type="term" value="F:DNA-binding transcription factor activity"/>
    <property type="evidence" value="ECO:0007669"/>
    <property type="project" value="InterPro"/>
</dbReference>
<feature type="domain" description="HTH arsR-type" evidence="4">
    <location>
        <begin position="39"/>
        <end position="134"/>
    </location>
</feature>
<keyword evidence="3" id="KW-0804">Transcription</keyword>
<dbReference type="AlphaFoldDB" id="A0A6I2R8Z7"/>
<dbReference type="CDD" id="cd00090">
    <property type="entry name" value="HTH_ARSR"/>
    <property type="match status" value="1"/>
</dbReference>
<proteinExistence type="predicted"/>
<dbReference type="EMBL" id="WKPR01000051">
    <property type="protein sequence ID" value="MSB22745.1"/>
    <property type="molecule type" value="Genomic_DNA"/>
</dbReference>
<comment type="caution">
    <text evidence="5">The sequence shown here is derived from an EMBL/GenBank/DDBJ whole genome shotgun (WGS) entry which is preliminary data.</text>
</comment>
<dbReference type="Pfam" id="PF01022">
    <property type="entry name" value="HTH_5"/>
    <property type="match status" value="1"/>
</dbReference>
<dbReference type="InterPro" id="IPR011991">
    <property type="entry name" value="ArsR-like_HTH"/>
</dbReference>
<evidence type="ECO:0000313" key="8">
    <source>
        <dbReference type="Proteomes" id="UP000434475"/>
    </source>
</evidence>
<dbReference type="Gene3D" id="1.10.10.10">
    <property type="entry name" value="Winged helix-like DNA-binding domain superfamily/Winged helix DNA-binding domain"/>
    <property type="match status" value="1"/>
</dbReference>
<evidence type="ECO:0000259" key="4">
    <source>
        <dbReference type="PROSITE" id="PS50987"/>
    </source>
</evidence>
<sequence>MINRGGQTVKRNLEKGVDILEYLNIIILENDDEVSDMSDPTALYEEKAELLKALAHPLRLRIVRGLLKCGCRNVGCMEANTGQSQSCISQHLMRLKAAGVVKAARSGNEVYYEIANPEVAAVLSALFGDREEEYQCTISR</sequence>
<name>A0A6I2R8Z7_FLAPL</name>
<dbReference type="InterPro" id="IPR001845">
    <property type="entry name" value="HTH_ArsR_DNA-bd_dom"/>
</dbReference>
<dbReference type="PRINTS" id="PR00778">
    <property type="entry name" value="HTHARSR"/>
</dbReference>
<evidence type="ECO:0000256" key="3">
    <source>
        <dbReference type="ARBA" id="ARBA00023163"/>
    </source>
</evidence>
<reference evidence="7 8" key="1">
    <citation type="journal article" date="2019" name="Nat. Med.">
        <title>A library of human gut bacterial isolates paired with longitudinal multiomics data enables mechanistic microbiome research.</title>
        <authorList>
            <person name="Poyet M."/>
            <person name="Groussin M."/>
            <person name="Gibbons S.M."/>
            <person name="Avila-Pacheco J."/>
            <person name="Jiang X."/>
            <person name="Kearney S.M."/>
            <person name="Perrotta A.R."/>
            <person name="Berdy B."/>
            <person name="Zhao S."/>
            <person name="Lieberman T.D."/>
            <person name="Swanson P.K."/>
            <person name="Smith M."/>
            <person name="Roesemann S."/>
            <person name="Alexander J.E."/>
            <person name="Rich S.A."/>
            <person name="Livny J."/>
            <person name="Vlamakis H."/>
            <person name="Clish C."/>
            <person name="Bullock K."/>
            <person name="Deik A."/>
            <person name="Scott J."/>
            <person name="Pierce K.A."/>
            <person name="Xavier R.J."/>
            <person name="Alm E.J."/>
        </authorList>
    </citation>
    <scope>NUCLEOTIDE SEQUENCE [LARGE SCALE GENOMIC DNA]</scope>
    <source>
        <strain evidence="5 8">BIOML-A2</strain>
        <strain evidence="6 7">BIOML-A5</strain>
    </source>
</reference>
<dbReference type="GO" id="GO:0003677">
    <property type="term" value="F:DNA binding"/>
    <property type="evidence" value="ECO:0007669"/>
    <property type="project" value="UniProtKB-KW"/>
</dbReference>
<evidence type="ECO:0000313" key="6">
    <source>
        <dbReference type="EMBL" id="MSB49951.1"/>
    </source>
</evidence>
<evidence type="ECO:0000256" key="2">
    <source>
        <dbReference type="ARBA" id="ARBA00023125"/>
    </source>
</evidence>
<dbReference type="PANTHER" id="PTHR43132">
    <property type="entry name" value="ARSENICAL RESISTANCE OPERON REPRESSOR ARSR-RELATED"/>
    <property type="match status" value="1"/>
</dbReference>
<dbReference type="SMART" id="SM00418">
    <property type="entry name" value="HTH_ARSR"/>
    <property type="match status" value="1"/>
</dbReference>
<dbReference type="Proteomes" id="UP000434475">
    <property type="component" value="Unassembled WGS sequence"/>
</dbReference>
<accession>A0A6I2R8Z7</accession>
<organism evidence="5 8">
    <name type="scientific">Flavonifractor plautii</name>
    <name type="common">Fusobacterium plautii</name>
    <dbReference type="NCBI Taxonomy" id="292800"/>
    <lineage>
        <taxon>Bacteria</taxon>
        <taxon>Bacillati</taxon>
        <taxon>Bacillota</taxon>
        <taxon>Clostridia</taxon>
        <taxon>Eubacteriales</taxon>
        <taxon>Oscillospiraceae</taxon>
        <taxon>Flavonifractor</taxon>
    </lineage>
</organism>
<dbReference type="Proteomes" id="UP000429811">
    <property type="component" value="Unassembled WGS sequence"/>
</dbReference>
<dbReference type="PROSITE" id="PS50987">
    <property type="entry name" value="HTH_ARSR_2"/>
    <property type="match status" value="1"/>
</dbReference>
<dbReference type="SUPFAM" id="SSF46785">
    <property type="entry name" value="Winged helix' DNA-binding domain"/>
    <property type="match status" value="1"/>
</dbReference>
<keyword evidence="1" id="KW-0805">Transcription regulation</keyword>
<dbReference type="NCBIfam" id="NF033788">
    <property type="entry name" value="HTH_metalloreg"/>
    <property type="match status" value="1"/>
</dbReference>
<gene>
    <name evidence="6" type="ORF">GKE90_14820</name>
    <name evidence="5" type="ORF">GKE97_25135</name>
</gene>
<keyword evidence="2" id="KW-0238">DNA-binding</keyword>
<dbReference type="OrthoDB" id="9802016at2"/>
<evidence type="ECO:0000313" key="5">
    <source>
        <dbReference type="EMBL" id="MSB22745.1"/>
    </source>
</evidence>